<reference evidence="3 5" key="1">
    <citation type="submission" date="2016-10" db="EMBL/GenBank/DDBJ databases">
        <title>Draft genome sequence of Methylobacterium extorquens CP3, a seed endophyte of Crotalaria pumila with plant growth-promoting and metal tolerance properties.</title>
        <authorList>
            <person name="Sanchez-Lopez A.S."/>
            <person name="Van Hamme J.D."/>
            <person name="Thijs S."/>
            <person name="Mcammond B.M."/>
            <person name="Stevens V."/>
            <person name="Gonzalez-Chavez M.D.C."/>
            <person name="Vangronsveld J."/>
        </authorList>
    </citation>
    <scope>NUCLEOTIDE SEQUENCE [LARGE SCALE GENOMIC DNA]</scope>
    <source>
        <strain evidence="3 5">CP3</strain>
    </source>
</reference>
<sequence>MPTDLPEERAYRKPGTLELDPTSGEGVATDETPRLIASDKVEGTPVYDSTGRHLGSVYNFMVDKVSGQVAYAVLSFGGFLGFGENHHPLPWNALTYSVELGGYVVDIDPADLEGAPTQGPGENPFDDPGFGGRLNDHWGGRKAPTA</sequence>
<evidence type="ECO:0000259" key="2">
    <source>
        <dbReference type="Pfam" id="PF05239"/>
    </source>
</evidence>
<organism evidence="3 5">
    <name type="scientific">Methylorubrum extorquens</name>
    <name type="common">Methylobacterium dichloromethanicum</name>
    <name type="synonym">Methylobacterium extorquens</name>
    <dbReference type="NCBI Taxonomy" id="408"/>
    <lineage>
        <taxon>Bacteria</taxon>
        <taxon>Pseudomonadati</taxon>
        <taxon>Pseudomonadota</taxon>
        <taxon>Alphaproteobacteria</taxon>
        <taxon>Hyphomicrobiales</taxon>
        <taxon>Methylobacteriaceae</taxon>
        <taxon>Methylorubrum</taxon>
    </lineage>
</organism>
<protein>
    <submittedName>
        <fullName evidence="4">PRC-barrel domain-containing protein</fullName>
    </submittedName>
    <submittedName>
        <fullName evidence="3">Photosystem reaction center subunit H</fullName>
    </submittedName>
</protein>
<feature type="compositionally biased region" description="Basic and acidic residues" evidence="1">
    <location>
        <begin position="1"/>
        <end position="11"/>
    </location>
</feature>
<accession>A0A1S1P1B0</accession>
<dbReference type="InterPro" id="IPR027275">
    <property type="entry name" value="PRC-brl_dom"/>
</dbReference>
<dbReference type="SUPFAM" id="SSF50346">
    <property type="entry name" value="PRC-barrel domain"/>
    <property type="match status" value="1"/>
</dbReference>
<reference evidence="4" key="2">
    <citation type="journal article" date="2022" name="Biotechnol. Bioprocess Eng.">
        <title>Pan-genome Analysis Reveals Comparative Genomic Features of Central Metabolic Pathways in Methylorubrum extorquens.</title>
        <authorList>
            <person name="Lee G.M."/>
            <person name="Scott-Nevros Z.K."/>
            <person name="Lee S.-M."/>
            <person name="Kim D."/>
        </authorList>
    </citation>
    <scope>NUCLEOTIDE SEQUENCE</scope>
    <source>
        <strain evidence="4">ATCC 55366</strain>
    </source>
</reference>
<name>A0A1S1P1B0_METEX</name>
<gene>
    <name evidence="3" type="ORF">BK022_22635</name>
    <name evidence="4" type="ORF">KEC54_17310</name>
</gene>
<dbReference type="Gene3D" id="2.30.30.240">
    <property type="entry name" value="PRC-barrel domain"/>
    <property type="match status" value="1"/>
</dbReference>
<dbReference type="OMA" id="TIYNFMV"/>
<dbReference type="InterPro" id="IPR011033">
    <property type="entry name" value="PRC_barrel-like_sf"/>
</dbReference>
<dbReference type="EMBL" id="MNAO01000385">
    <property type="protein sequence ID" value="OHV14947.1"/>
    <property type="molecule type" value="Genomic_DNA"/>
</dbReference>
<evidence type="ECO:0000313" key="3">
    <source>
        <dbReference type="EMBL" id="OHV14947.1"/>
    </source>
</evidence>
<evidence type="ECO:0000313" key="5">
    <source>
        <dbReference type="Proteomes" id="UP000180215"/>
    </source>
</evidence>
<dbReference type="EMBL" id="CP073633">
    <property type="protein sequence ID" value="WHQ68139.1"/>
    <property type="molecule type" value="Genomic_DNA"/>
</dbReference>
<feature type="domain" description="PRC-barrel" evidence="2">
    <location>
        <begin position="36"/>
        <end position="111"/>
    </location>
</feature>
<dbReference type="Proteomes" id="UP000180215">
    <property type="component" value="Unassembled WGS sequence"/>
</dbReference>
<feature type="region of interest" description="Disordered" evidence="1">
    <location>
        <begin position="114"/>
        <end position="146"/>
    </location>
</feature>
<dbReference type="RefSeq" id="WP_003597962.1">
    <property type="nucleotide sequence ID" value="NZ_CP019322.1"/>
</dbReference>
<proteinExistence type="predicted"/>
<evidence type="ECO:0000313" key="4">
    <source>
        <dbReference type="EMBL" id="WHQ68139.1"/>
    </source>
</evidence>
<feature type="region of interest" description="Disordered" evidence="1">
    <location>
        <begin position="1"/>
        <end position="31"/>
    </location>
</feature>
<dbReference type="Proteomes" id="UP001223720">
    <property type="component" value="Chromosome"/>
</dbReference>
<evidence type="ECO:0000256" key="1">
    <source>
        <dbReference type="SAM" id="MobiDB-lite"/>
    </source>
</evidence>
<dbReference type="AlphaFoldDB" id="A0A1S1P1B0"/>
<dbReference type="PANTHER" id="PTHR36505">
    <property type="entry name" value="BLR1072 PROTEIN"/>
    <property type="match status" value="1"/>
</dbReference>
<dbReference type="Pfam" id="PF05239">
    <property type="entry name" value="PRC"/>
    <property type="match status" value="1"/>
</dbReference>
<dbReference type="PANTHER" id="PTHR36505:SF1">
    <property type="entry name" value="BLR1072 PROTEIN"/>
    <property type="match status" value="1"/>
</dbReference>
<dbReference type="GeneID" id="72990769"/>